<name>A0A1Y0ERN9_9BURK</name>
<sequence length="532" mass="56741">MTYTLAPTSPLHALPSVAGIYLNAFRVHAAQPAVISEQGTLTYAELARRSFQLARQLEAMGLKVGDGVCLLSGNRFEALLVVIACHLLGLRSTALHPLGSLADHLFTLEEVTAKAVIVDTQRFEARGRDYAQARFASGLQLQVLTMDAVDYGANVMAQSAQQSDAPVVRDIPSDAVSKLGFTGGTTGKPKGVVHTQRVSVTTITQQNQAWDWPRPASALRFLAVTPISHAAGSIISSVFSQGGAVCLQDKFTPQGFAHTVKALGITATFLVPTQIYDLLDADIAPADLASLQLVLYGAAPINVARITQAVQTFGPIFGQLYGQAESPMAISYLSKDAHDLRQPHRLASAGTVIAGNTVALLNEAGEPVPTGEIGEICVRGPLVMAGYFQRPEETDKVFRGDWLHTGDLARFDADGYLYLVDRAKDMVISGGFNVYPTEVENCLATHPAVSNSAVIGIPHARWGEAVVAVVVQKPGLSLDAQALEAELIALVHKDKGPVQTPKKVVFVDSIPVTNLGKMDKKAMRVTFAGLFD</sequence>
<dbReference type="InterPro" id="IPR045851">
    <property type="entry name" value="AMP-bd_C_sf"/>
</dbReference>
<dbReference type="PANTHER" id="PTHR43767">
    <property type="entry name" value="LONG-CHAIN-FATTY-ACID--COA LIGASE"/>
    <property type="match status" value="1"/>
</dbReference>
<dbReference type="KEGG" id="cser:CCO03_16710"/>
<organism evidence="3 4">
    <name type="scientific">Comamonas serinivorans</name>
    <dbReference type="NCBI Taxonomy" id="1082851"/>
    <lineage>
        <taxon>Bacteria</taxon>
        <taxon>Pseudomonadati</taxon>
        <taxon>Pseudomonadota</taxon>
        <taxon>Betaproteobacteria</taxon>
        <taxon>Burkholderiales</taxon>
        <taxon>Comamonadaceae</taxon>
        <taxon>Comamonas</taxon>
    </lineage>
</organism>
<evidence type="ECO:0000259" key="2">
    <source>
        <dbReference type="Pfam" id="PF13193"/>
    </source>
</evidence>
<dbReference type="Gene3D" id="3.40.50.12780">
    <property type="entry name" value="N-terminal domain of ligase-like"/>
    <property type="match status" value="1"/>
</dbReference>
<dbReference type="RefSeq" id="WP_087282888.1">
    <property type="nucleotide sequence ID" value="NZ_CP021455.1"/>
</dbReference>
<feature type="domain" description="AMP-binding enzyme C-terminal" evidence="2">
    <location>
        <begin position="438"/>
        <end position="517"/>
    </location>
</feature>
<dbReference type="EMBL" id="CP021455">
    <property type="protein sequence ID" value="ARU06090.1"/>
    <property type="molecule type" value="Genomic_DNA"/>
</dbReference>
<dbReference type="OrthoDB" id="9766486at2"/>
<dbReference type="PANTHER" id="PTHR43767:SF7">
    <property type="entry name" value="MEDIUM_LONG-CHAIN-FATTY-ACID--COA LIGASE FADD8"/>
    <property type="match status" value="1"/>
</dbReference>
<dbReference type="PROSITE" id="PS00455">
    <property type="entry name" value="AMP_BINDING"/>
    <property type="match status" value="1"/>
</dbReference>
<dbReference type="Gene3D" id="3.30.300.30">
    <property type="match status" value="1"/>
</dbReference>
<evidence type="ECO:0000313" key="3">
    <source>
        <dbReference type="EMBL" id="ARU06090.1"/>
    </source>
</evidence>
<evidence type="ECO:0000259" key="1">
    <source>
        <dbReference type="Pfam" id="PF00501"/>
    </source>
</evidence>
<reference evidence="3 4" key="1">
    <citation type="submission" date="2017-05" db="EMBL/GenBank/DDBJ databases">
        <authorList>
            <person name="Song R."/>
            <person name="Chenine A.L."/>
            <person name="Ruprecht R.M."/>
        </authorList>
    </citation>
    <scope>NUCLEOTIDE SEQUENCE [LARGE SCALE GENOMIC DNA]</scope>
    <source>
        <strain evidence="3 4">DSM 26136</strain>
    </source>
</reference>
<dbReference type="InterPro" id="IPR020845">
    <property type="entry name" value="AMP-binding_CS"/>
</dbReference>
<dbReference type="Pfam" id="PF00501">
    <property type="entry name" value="AMP-binding"/>
    <property type="match status" value="1"/>
</dbReference>
<evidence type="ECO:0000313" key="4">
    <source>
        <dbReference type="Proteomes" id="UP000196138"/>
    </source>
</evidence>
<gene>
    <name evidence="3" type="ORF">CCO03_16710</name>
</gene>
<accession>A0A1Y0ERN9</accession>
<dbReference type="InterPro" id="IPR000873">
    <property type="entry name" value="AMP-dep_synth/lig_dom"/>
</dbReference>
<dbReference type="GO" id="GO:0016877">
    <property type="term" value="F:ligase activity, forming carbon-sulfur bonds"/>
    <property type="evidence" value="ECO:0007669"/>
    <property type="project" value="UniProtKB-ARBA"/>
</dbReference>
<keyword evidence="4" id="KW-1185">Reference proteome</keyword>
<protein>
    <recommendedName>
        <fullName evidence="5">Acyl-CoA synthetase</fullName>
    </recommendedName>
</protein>
<proteinExistence type="predicted"/>
<dbReference type="InterPro" id="IPR025110">
    <property type="entry name" value="AMP-bd_C"/>
</dbReference>
<dbReference type="InterPro" id="IPR050237">
    <property type="entry name" value="ATP-dep_AMP-bd_enzyme"/>
</dbReference>
<dbReference type="AlphaFoldDB" id="A0A1Y0ERN9"/>
<dbReference type="Pfam" id="PF13193">
    <property type="entry name" value="AMP-binding_C"/>
    <property type="match status" value="1"/>
</dbReference>
<dbReference type="InterPro" id="IPR042099">
    <property type="entry name" value="ANL_N_sf"/>
</dbReference>
<dbReference type="Proteomes" id="UP000196138">
    <property type="component" value="Chromosome"/>
</dbReference>
<feature type="domain" description="AMP-dependent synthetase/ligase" evidence="1">
    <location>
        <begin position="27"/>
        <end position="388"/>
    </location>
</feature>
<evidence type="ECO:0008006" key="5">
    <source>
        <dbReference type="Google" id="ProtNLM"/>
    </source>
</evidence>
<dbReference type="SUPFAM" id="SSF56801">
    <property type="entry name" value="Acetyl-CoA synthetase-like"/>
    <property type="match status" value="1"/>
</dbReference>